<dbReference type="SUPFAM" id="SSF49764">
    <property type="entry name" value="HSP20-like chaperones"/>
    <property type="match status" value="1"/>
</dbReference>
<evidence type="ECO:0000313" key="7">
    <source>
        <dbReference type="EMBL" id="MBY09824.1"/>
    </source>
</evidence>
<name>A0A2R5LJZ1_9ACAR</name>
<evidence type="ECO:0000256" key="1">
    <source>
        <dbReference type="ARBA" id="ARBA00004123"/>
    </source>
</evidence>
<organism evidence="7">
    <name type="scientific">Ornithodoros turicata</name>
    <dbReference type="NCBI Taxonomy" id="34597"/>
    <lineage>
        <taxon>Eukaryota</taxon>
        <taxon>Metazoa</taxon>
        <taxon>Ecdysozoa</taxon>
        <taxon>Arthropoda</taxon>
        <taxon>Chelicerata</taxon>
        <taxon>Arachnida</taxon>
        <taxon>Acari</taxon>
        <taxon>Parasitiformes</taxon>
        <taxon>Ixodida</taxon>
        <taxon>Ixodoidea</taxon>
        <taxon>Argasidae</taxon>
        <taxon>Ornithodorinae</taxon>
        <taxon>Ornithodoros</taxon>
    </lineage>
</organism>
<dbReference type="GO" id="GO:0005737">
    <property type="term" value="C:cytoplasm"/>
    <property type="evidence" value="ECO:0007669"/>
    <property type="project" value="UniProtKB-SubCell"/>
</dbReference>
<dbReference type="AlphaFoldDB" id="A0A2R5LJZ1"/>
<feature type="domain" description="CS" evidence="6">
    <location>
        <begin position="279"/>
        <end position="366"/>
    </location>
</feature>
<keyword evidence="5" id="KW-0539">Nucleus</keyword>
<protein>
    <recommendedName>
        <fullName evidence="3">NudC domain-containing protein 1</fullName>
    </recommendedName>
</protein>
<dbReference type="GeneID" id="135378063"/>
<dbReference type="PANTHER" id="PTHR21664">
    <property type="entry name" value="CHRONIC MYELOGENOUS LEUKEMIA TUMOR ANTIGEN 66"/>
    <property type="match status" value="1"/>
</dbReference>
<proteinExistence type="predicted"/>
<evidence type="ECO:0000256" key="2">
    <source>
        <dbReference type="ARBA" id="ARBA00004496"/>
    </source>
</evidence>
<dbReference type="KEGG" id="oti:135378063"/>
<dbReference type="InterPro" id="IPR008978">
    <property type="entry name" value="HSP20-like_chaperone"/>
</dbReference>
<dbReference type="EMBL" id="GGLE01005698">
    <property type="protein sequence ID" value="MBY09824.1"/>
    <property type="molecule type" value="Transcribed_RNA"/>
</dbReference>
<evidence type="ECO:0000256" key="3">
    <source>
        <dbReference type="ARBA" id="ARBA00018915"/>
    </source>
</evidence>
<dbReference type="PROSITE" id="PS51203">
    <property type="entry name" value="CS"/>
    <property type="match status" value="1"/>
</dbReference>
<dbReference type="InterPro" id="IPR007052">
    <property type="entry name" value="CS_dom"/>
</dbReference>
<comment type="subcellular location">
    <subcellularLocation>
        <location evidence="2">Cytoplasm</location>
    </subcellularLocation>
    <subcellularLocation>
        <location evidence="1">Nucleus</location>
    </subcellularLocation>
</comment>
<evidence type="ECO:0000259" key="6">
    <source>
        <dbReference type="PROSITE" id="PS51203"/>
    </source>
</evidence>
<dbReference type="PANTHER" id="PTHR21664:SF1">
    <property type="entry name" value="NUDC DOMAIN-CONTAINING PROTEIN 1"/>
    <property type="match status" value="1"/>
</dbReference>
<dbReference type="GO" id="GO:0005634">
    <property type="term" value="C:nucleus"/>
    <property type="evidence" value="ECO:0007669"/>
    <property type="project" value="UniProtKB-SubCell"/>
</dbReference>
<keyword evidence="4" id="KW-0963">Cytoplasm</keyword>
<dbReference type="Pfam" id="PF04969">
    <property type="entry name" value="CS"/>
    <property type="match status" value="1"/>
</dbReference>
<sequence length="591" mass="66489">MTVKIDLQPNRGLLDAKFECYRLTLEPLPVLKKSLKNNIQKVHLQDDQYGYLHVQMTGLLNALIQDPWDFNTVFCITESHHVIWVHLSQDNQLTEPRMVWQVPEPKGVQYTCTLSLPHAEWCLLSDGTGIVYILSSPSRPQGEPWQLCHTYCPEWSQPSAVLITSAHCSFPSNQQIECLMGYISRPQDVQGNVTISETTVHFVCVLEWLTFSCALVADCSSWSLKRVRRLMGASVPVYSAFDTLGSSLCLASEKEFSFIFDSCKPEIGHEVEDAATKAKEPPLYSFIQAGETVTVVFKLPESVTKKDVKVELSATTIEICVNEKTVLKGDFPHAVIKHDSTWTILDQKLEVHLTKAEAGTVWKEVVKGDTRGEEVFDPAFVEEIHTRLAHLTSDAEAKELEKPAYNYQELDECDDTTEYFSFTRLCGDSHRATHQVNLSGHQWLFKVQTSPDSLPALCLRHDVDGLVWQPKDVASDGDADPFRVEHVATFNAFGYVQASKQDRKYELGSPDFSFAAICDSVRHLYLYRQPESLSKSLELRNRKTGKEVSTIAKQHVISLEQCDAILGMVTSPQCIFVLSSNTIYAVRVSSS</sequence>
<dbReference type="RefSeq" id="XP_064466981.1">
    <property type="nucleotide sequence ID" value="XM_064610911.1"/>
</dbReference>
<evidence type="ECO:0000256" key="5">
    <source>
        <dbReference type="ARBA" id="ARBA00023242"/>
    </source>
</evidence>
<dbReference type="Gene3D" id="2.60.40.790">
    <property type="match status" value="1"/>
</dbReference>
<dbReference type="CDD" id="cd06467">
    <property type="entry name" value="p23_NUDC_like"/>
    <property type="match status" value="1"/>
</dbReference>
<dbReference type="InterPro" id="IPR037895">
    <property type="entry name" value="NUDCD1"/>
</dbReference>
<evidence type="ECO:0000256" key="4">
    <source>
        <dbReference type="ARBA" id="ARBA00022490"/>
    </source>
</evidence>
<accession>A0A2R5LJZ1</accession>
<reference evidence="7" key="1">
    <citation type="submission" date="2018-03" db="EMBL/GenBank/DDBJ databases">
        <title>The relapsing fever spirochete Borrelia turicatae persists in the highly oxidative environment of its soft-bodied tick vector.</title>
        <authorList>
            <person name="Bourret T.J."/>
            <person name="Boyle W.K."/>
            <person name="Valenzuela J.G."/>
            <person name="Oliveira F."/>
            <person name="Lopez J.E."/>
        </authorList>
    </citation>
    <scope>NUCLEOTIDE SEQUENCE</scope>
    <source>
        <strain evidence="7">Kansas strain/isolate</strain>
        <tissue evidence="7">Salivary glands</tissue>
    </source>
</reference>